<comment type="similarity">
    <text evidence="1">Belongs to the glycosyltransferase 39 family.</text>
</comment>
<dbReference type="InterPro" id="IPR032421">
    <property type="entry name" value="PMT_4TMC"/>
</dbReference>
<feature type="transmembrane region" description="Helical" evidence="1">
    <location>
        <begin position="191"/>
        <end position="222"/>
    </location>
</feature>
<evidence type="ECO:0000259" key="2">
    <source>
        <dbReference type="Pfam" id="PF16192"/>
    </source>
</evidence>
<evidence type="ECO:0000313" key="3">
    <source>
        <dbReference type="EMBL" id="GGZ01497.1"/>
    </source>
</evidence>
<keyword evidence="1" id="KW-1003">Cell membrane</keyword>
<keyword evidence="1" id="KW-0472">Membrane</keyword>
<feature type="transmembrane region" description="Helical" evidence="1">
    <location>
        <begin position="38"/>
        <end position="55"/>
    </location>
</feature>
<dbReference type="Pfam" id="PF16192">
    <property type="entry name" value="PMT_4TMC"/>
    <property type="match status" value="1"/>
</dbReference>
<evidence type="ECO:0000313" key="4">
    <source>
        <dbReference type="Proteomes" id="UP000648075"/>
    </source>
</evidence>
<feature type="transmembrane region" description="Helical" evidence="1">
    <location>
        <begin position="107"/>
        <end position="129"/>
    </location>
</feature>
<keyword evidence="1 3" id="KW-0328">Glycosyltransferase</keyword>
<dbReference type="InterPro" id="IPR027005">
    <property type="entry name" value="PMT-like"/>
</dbReference>
<comment type="caution">
    <text evidence="3">The sequence shown here is derived from an EMBL/GenBank/DDBJ whole genome shotgun (WGS) entry which is preliminary data.</text>
</comment>
<accession>A0A918PF10</accession>
<name>A0A918PF10_9SPHN</name>
<feature type="transmembrane region" description="Helical" evidence="1">
    <location>
        <begin position="413"/>
        <end position="433"/>
    </location>
</feature>
<comment type="function">
    <text evidence="1">Protein O-mannosyltransferase that catalyzes the transfer of a single mannose residue from a polyprenol phospho-mannosyl lipidic donor to the hydroxyl group of selected serine and threonine residues in acceptor proteins.</text>
</comment>
<gene>
    <name evidence="3" type="ORF">GCM10011614_15460</name>
</gene>
<comment type="subcellular location">
    <subcellularLocation>
        <location evidence="1">Cell membrane</location>
    </subcellularLocation>
</comment>
<proteinExistence type="inferred from homology"/>
<keyword evidence="4" id="KW-1185">Reference proteome</keyword>
<dbReference type="PANTHER" id="PTHR10050">
    <property type="entry name" value="DOLICHYL-PHOSPHATE-MANNOSE--PROTEIN MANNOSYLTRANSFERASE"/>
    <property type="match status" value="1"/>
</dbReference>
<dbReference type="GO" id="GO:0004169">
    <property type="term" value="F:dolichyl-phosphate-mannose-protein mannosyltransferase activity"/>
    <property type="evidence" value="ECO:0007669"/>
    <property type="project" value="UniProtKB-UniRule"/>
</dbReference>
<reference evidence="3" key="2">
    <citation type="submission" date="2020-09" db="EMBL/GenBank/DDBJ databases">
        <authorList>
            <person name="Sun Q."/>
            <person name="Kim S."/>
        </authorList>
    </citation>
    <scope>NUCLEOTIDE SEQUENCE</scope>
    <source>
        <strain evidence="3">KCTC 32255</strain>
    </source>
</reference>
<evidence type="ECO:0000256" key="1">
    <source>
        <dbReference type="RuleBase" id="RU367007"/>
    </source>
</evidence>
<dbReference type="GO" id="GO:0005886">
    <property type="term" value="C:plasma membrane"/>
    <property type="evidence" value="ECO:0007669"/>
    <property type="project" value="UniProtKB-SubCell"/>
</dbReference>
<feature type="transmembrane region" description="Helical" evidence="1">
    <location>
        <begin position="382"/>
        <end position="401"/>
    </location>
</feature>
<protein>
    <recommendedName>
        <fullName evidence="1">Polyprenol-phosphate-mannose--protein mannosyltransferase</fullName>
        <ecNumber evidence="1">2.4.1.-</ecNumber>
    </recommendedName>
</protein>
<organism evidence="3 4">
    <name type="scientific">Novosphingobium colocasiae</name>
    <dbReference type="NCBI Taxonomy" id="1256513"/>
    <lineage>
        <taxon>Bacteria</taxon>
        <taxon>Pseudomonadati</taxon>
        <taxon>Pseudomonadota</taxon>
        <taxon>Alphaproteobacteria</taxon>
        <taxon>Sphingomonadales</taxon>
        <taxon>Sphingomonadaceae</taxon>
        <taxon>Novosphingobium</taxon>
    </lineage>
</organism>
<feature type="transmembrane region" description="Helical" evidence="1">
    <location>
        <begin position="243"/>
        <end position="263"/>
    </location>
</feature>
<dbReference type="Proteomes" id="UP000648075">
    <property type="component" value="Unassembled WGS sequence"/>
</dbReference>
<feature type="transmembrane region" description="Helical" evidence="1">
    <location>
        <begin position="328"/>
        <end position="352"/>
    </location>
</feature>
<sequence length="454" mass="52085">MERKRIARAVYVWTIARFHNRSYRTRPMQLDRRHDHDPYGWCIAIALGFLALALWRIGVPTRYYFDEVHYVPAALKLLKMIPANREHPMFAKEVLAASIHFLGDRPFAWRIPSVMLGTLGLFAFSRSVWHASKNGWATVAAMILLATNFMWFIQSRIAMLDMTMASLAMVALWQFGAALDAGSPGRARVRLMLAGLCMGLSIGAKWTSVPVMIVPGLTFLVLRLRESGWRIVGRSGAGPMPGISLAEAALWLGLFPLAVYWLTYLPAMFYDRKPVLPFDFIGQHLKMLKLQDSVTKAHPYRSVWYQWVTDWRPIWYLFENVDGARRGIIMLGNPLTLLAGLPAVFWALWAALRHRRYDALYFAVLYLLCIGMWVHNTKPVQFFYHYLLAASFLMAVLALALEQVARRKGRWRWLGAGTVAASVALFVLFYPIIAGYPLPYLKAYNFWMWSPTWR</sequence>
<dbReference type="EC" id="2.4.1.-" evidence="1"/>
<dbReference type="AlphaFoldDB" id="A0A918PF10"/>
<feature type="domain" description="Protein O-mannosyl-transferase C-terminal four TM" evidence="2">
    <location>
        <begin position="279"/>
        <end position="453"/>
    </location>
</feature>
<keyword evidence="1" id="KW-1133">Transmembrane helix</keyword>
<keyword evidence="1" id="KW-0808">Transferase</keyword>
<feature type="transmembrane region" description="Helical" evidence="1">
    <location>
        <begin position="135"/>
        <end position="153"/>
    </location>
</feature>
<comment type="pathway">
    <text evidence="1">Protein modification; protein glycosylation.</text>
</comment>
<reference evidence="3" key="1">
    <citation type="journal article" date="2014" name="Int. J. Syst. Evol. Microbiol.">
        <title>Complete genome sequence of Corynebacterium casei LMG S-19264T (=DSM 44701T), isolated from a smear-ripened cheese.</title>
        <authorList>
            <consortium name="US DOE Joint Genome Institute (JGI-PGF)"/>
            <person name="Walter F."/>
            <person name="Albersmeier A."/>
            <person name="Kalinowski J."/>
            <person name="Ruckert C."/>
        </authorList>
    </citation>
    <scope>NUCLEOTIDE SEQUENCE</scope>
    <source>
        <strain evidence="3">KCTC 32255</strain>
    </source>
</reference>
<feature type="transmembrane region" description="Helical" evidence="1">
    <location>
        <begin position="359"/>
        <end position="376"/>
    </location>
</feature>
<dbReference type="EMBL" id="BMZA01000004">
    <property type="protein sequence ID" value="GGZ01497.1"/>
    <property type="molecule type" value="Genomic_DNA"/>
</dbReference>
<keyword evidence="1" id="KW-0812">Transmembrane</keyword>